<reference evidence="3" key="1">
    <citation type="journal article" date="2019" name="Int. J. Syst. Evol. Microbiol.">
        <title>The Global Catalogue of Microorganisms (GCM) 10K type strain sequencing project: providing services to taxonomists for standard genome sequencing and annotation.</title>
        <authorList>
            <consortium name="The Broad Institute Genomics Platform"/>
            <consortium name="The Broad Institute Genome Sequencing Center for Infectious Disease"/>
            <person name="Wu L."/>
            <person name="Ma J."/>
        </authorList>
    </citation>
    <scope>NUCLEOTIDE SEQUENCE [LARGE SCALE GENOMIC DNA]</scope>
    <source>
        <strain evidence="3">CCUG 55585</strain>
    </source>
</reference>
<comment type="caution">
    <text evidence="2">The sequence shown here is derived from an EMBL/GenBank/DDBJ whole genome shotgun (WGS) entry which is preliminary data.</text>
</comment>
<sequence length="156" mass="16637">MILLRLLLCALVFAASIVVGWDFLVESLGQGSHALAAGWFGIPLGAMVIGMGLMTPAVGLGASLLVARLLRVPEPIRPEDPRSLHAHVAAQATYPLVLLAVSMAMWRYFPPQASEYARFGRAFFVTSGVLALTFCTFGALVAASTLLRQPLTVDRA</sequence>
<keyword evidence="1" id="KW-0472">Membrane</keyword>
<dbReference type="RefSeq" id="WP_386825686.1">
    <property type="nucleotide sequence ID" value="NZ_JBHTIF010000004.1"/>
</dbReference>
<evidence type="ECO:0000313" key="2">
    <source>
        <dbReference type="EMBL" id="MFD0727187.1"/>
    </source>
</evidence>
<name>A0ABW2YFB3_9GAMM</name>
<dbReference type="Proteomes" id="UP001597110">
    <property type="component" value="Unassembled WGS sequence"/>
</dbReference>
<keyword evidence="1" id="KW-0812">Transmembrane</keyword>
<proteinExistence type="predicted"/>
<evidence type="ECO:0000313" key="3">
    <source>
        <dbReference type="Proteomes" id="UP001597110"/>
    </source>
</evidence>
<dbReference type="EMBL" id="JBHTIF010000004">
    <property type="protein sequence ID" value="MFD0727187.1"/>
    <property type="molecule type" value="Genomic_DNA"/>
</dbReference>
<protein>
    <submittedName>
        <fullName evidence="2">Uncharacterized protein</fullName>
    </submittedName>
</protein>
<keyword evidence="1" id="KW-1133">Transmembrane helix</keyword>
<organism evidence="2 3">
    <name type="scientific">Lysobacter brunescens</name>
    <dbReference type="NCBI Taxonomy" id="262323"/>
    <lineage>
        <taxon>Bacteria</taxon>
        <taxon>Pseudomonadati</taxon>
        <taxon>Pseudomonadota</taxon>
        <taxon>Gammaproteobacteria</taxon>
        <taxon>Lysobacterales</taxon>
        <taxon>Lysobacteraceae</taxon>
        <taxon>Lysobacter</taxon>
    </lineage>
</organism>
<accession>A0ABW2YFB3</accession>
<feature type="transmembrane region" description="Helical" evidence="1">
    <location>
        <begin position="88"/>
        <end position="109"/>
    </location>
</feature>
<gene>
    <name evidence="2" type="ORF">ACFQ0E_16450</name>
</gene>
<feature type="transmembrane region" description="Helical" evidence="1">
    <location>
        <begin position="44"/>
        <end position="67"/>
    </location>
</feature>
<keyword evidence="3" id="KW-1185">Reference proteome</keyword>
<feature type="transmembrane region" description="Helical" evidence="1">
    <location>
        <begin position="121"/>
        <end position="147"/>
    </location>
</feature>
<evidence type="ECO:0000256" key="1">
    <source>
        <dbReference type="SAM" id="Phobius"/>
    </source>
</evidence>